<keyword evidence="4" id="KW-0255">Endonuclease</keyword>
<evidence type="ECO:0000256" key="5">
    <source>
        <dbReference type="ARBA" id="ARBA00022763"/>
    </source>
</evidence>
<evidence type="ECO:0000256" key="1">
    <source>
        <dbReference type="ARBA" id="ARBA00001946"/>
    </source>
</evidence>
<evidence type="ECO:0000256" key="3">
    <source>
        <dbReference type="ARBA" id="ARBA00022723"/>
    </source>
</evidence>
<dbReference type="SUPFAM" id="SSF47807">
    <property type="entry name" value="5' to 3' exonuclease, C-terminal subdomain"/>
    <property type="match status" value="1"/>
</dbReference>
<comment type="caution">
    <text evidence="10">The sequence shown here is derived from an EMBL/GenBank/DDBJ whole genome shotgun (WGS) entry which is preliminary data.</text>
</comment>
<evidence type="ECO:0000256" key="6">
    <source>
        <dbReference type="ARBA" id="ARBA00022801"/>
    </source>
</evidence>
<gene>
    <name evidence="10" type="ORF">GIB67_019246</name>
</gene>
<dbReference type="Gene3D" id="1.10.150.20">
    <property type="entry name" value="5' to 3' exonuclease, C-terminal subdomain"/>
    <property type="match status" value="1"/>
</dbReference>
<accession>A0A7J7N056</accession>
<keyword evidence="6" id="KW-0378">Hydrolase</keyword>
<evidence type="ECO:0000256" key="8">
    <source>
        <dbReference type="ARBA" id="ARBA00023204"/>
    </source>
</evidence>
<keyword evidence="8" id="KW-0234">DNA repair</keyword>
<comment type="similarity">
    <text evidence="9">Belongs to the XPG/RAD2 endonuclease family. GEN subfamily.</text>
</comment>
<keyword evidence="11" id="KW-1185">Reference proteome</keyword>
<dbReference type="AlphaFoldDB" id="A0A7J7N056"/>
<dbReference type="EMBL" id="JACGCM010001165">
    <property type="protein sequence ID" value="KAF6160477.1"/>
    <property type="molecule type" value="Genomic_DNA"/>
</dbReference>
<keyword evidence="7" id="KW-0460">Magnesium</keyword>
<evidence type="ECO:0000256" key="2">
    <source>
        <dbReference type="ARBA" id="ARBA00022722"/>
    </source>
</evidence>
<name>A0A7J7N056_9MAGN</name>
<evidence type="ECO:0000256" key="4">
    <source>
        <dbReference type="ARBA" id="ARBA00022759"/>
    </source>
</evidence>
<sequence>MLQEPFECYYMSDIEAGLRLKRRHLIAMSLLVGNDHDLGGVSGIGIETALRFVKMFPEDEILDRLREVGNGAIPLTHFHSEVIDFCASTSNESSSPKIKSSHCSYCGHPGSKRAHIKLACEYCMANGENCIQKPVGFKCECSPCNKV</sequence>
<keyword evidence="5" id="KW-0227">DNA damage</keyword>
<keyword evidence="3" id="KW-0479">Metal-binding</keyword>
<proteinExistence type="inferred from homology"/>
<dbReference type="InterPro" id="IPR036279">
    <property type="entry name" value="5-3_exonuclease_C_sf"/>
</dbReference>
<dbReference type="GO" id="GO:0048256">
    <property type="term" value="F:flap endonuclease activity"/>
    <property type="evidence" value="ECO:0007669"/>
    <property type="project" value="UniProtKB-ARBA"/>
</dbReference>
<evidence type="ECO:0000256" key="7">
    <source>
        <dbReference type="ARBA" id="ARBA00022842"/>
    </source>
</evidence>
<dbReference type="FunFam" id="1.10.150.20:FF:000030">
    <property type="entry name" value="Flap endonuclease GEN-like 1"/>
    <property type="match status" value="1"/>
</dbReference>
<dbReference type="OrthoDB" id="2959108at2759"/>
<keyword evidence="2" id="KW-0540">Nuclease</keyword>
<comment type="cofactor">
    <cofactor evidence="1">
        <name>Mg(2+)</name>
        <dbReference type="ChEBI" id="CHEBI:18420"/>
    </cofactor>
</comment>
<dbReference type="Proteomes" id="UP000541444">
    <property type="component" value="Unassembled WGS sequence"/>
</dbReference>
<dbReference type="GO" id="GO:0006281">
    <property type="term" value="P:DNA repair"/>
    <property type="evidence" value="ECO:0007669"/>
    <property type="project" value="UniProtKB-KW"/>
</dbReference>
<evidence type="ECO:0000313" key="10">
    <source>
        <dbReference type="EMBL" id="KAF6160477.1"/>
    </source>
</evidence>
<reference evidence="10 11" key="1">
    <citation type="journal article" date="2020" name="IScience">
        <title>Genome Sequencing of the Endangered Kingdonia uniflora (Circaeasteraceae, Ranunculales) Reveals Potential Mechanisms of Evolutionary Specialization.</title>
        <authorList>
            <person name="Sun Y."/>
            <person name="Deng T."/>
            <person name="Zhang A."/>
            <person name="Moore M.J."/>
            <person name="Landis J.B."/>
            <person name="Lin N."/>
            <person name="Zhang H."/>
            <person name="Zhang X."/>
            <person name="Huang J."/>
            <person name="Zhang X."/>
            <person name="Sun H."/>
            <person name="Wang H."/>
        </authorList>
    </citation>
    <scope>NUCLEOTIDE SEQUENCE [LARGE SCALE GENOMIC DNA]</scope>
    <source>
        <strain evidence="10">TB1705</strain>
        <tissue evidence="10">Leaf</tissue>
    </source>
</reference>
<organism evidence="10 11">
    <name type="scientific">Kingdonia uniflora</name>
    <dbReference type="NCBI Taxonomy" id="39325"/>
    <lineage>
        <taxon>Eukaryota</taxon>
        <taxon>Viridiplantae</taxon>
        <taxon>Streptophyta</taxon>
        <taxon>Embryophyta</taxon>
        <taxon>Tracheophyta</taxon>
        <taxon>Spermatophyta</taxon>
        <taxon>Magnoliopsida</taxon>
        <taxon>Ranunculales</taxon>
        <taxon>Circaeasteraceae</taxon>
        <taxon>Kingdonia</taxon>
    </lineage>
</organism>
<evidence type="ECO:0000256" key="9">
    <source>
        <dbReference type="ARBA" id="ARBA00038112"/>
    </source>
</evidence>
<dbReference type="GO" id="GO:0046872">
    <property type="term" value="F:metal ion binding"/>
    <property type="evidence" value="ECO:0007669"/>
    <property type="project" value="UniProtKB-KW"/>
</dbReference>
<evidence type="ECO:0000313" key="11">
    <source>
        <dbReference type="Proteomes" id="UP000541444"/>
    </source>
</evidence>
<protein>
    <submittedName>
        <fullName evidence="10">Uncharacterized protein</fullName>
    </submittedName>
</protein>